<feature type="region of interest" description="Disordered" evidence="1">
    <location>
        <begin position="1"/>
        <end position="28"/>
    </location>
</feature>
<proteinExistence type="predicted"/>
<feature type="compositionally biased region" description="Basic and acidic residues" evidence="1">
    <location>
        <begin position="1"/>
        <end position="10"/>
    </location>
</feature>
<dbReference type="Proteomes" id="UP000001997">
    <property type="component" value="Unassembled WGS sequence"/>
</dbReference>
<dbReference type="RefSeq" id="XP_001486313.2">
    <property type="nucleotide sequence ID" value="XM_001486263.1"/>
</dbReference>
<dbReference type="AlphaFoldDB" id="A5DFD4"/>
<evidence type="ECO:0000313" key="2">
    <source>
        <dbReference type="EMBL" id="EDK37886.2"/>
    </source>
</evidence>
<dbReference type="EMBL" id="CH408156">
    <property type="protein sequence ID" value="EDK37886.2"/>
    <property type="molecule type" value="Genomic_DNA"/>
</dbReference>
<dbReference type="InParanoid" id="A5DFD4"/>
<protein>
    <submittedName>
        <fullName evidence="2">Uncharacterized protein</fullName>
    </submittedName>
</protein>
<gene>
    <name evidence="2" type="ORF">PGUG_01985</name>
</gene>
<name>A5DFD4_PICGU</name>
<reference evidence="2 3" key="1">
    <citation type="journal article" date="2009" name="Nature">
        <title>Evolution of pathogenicity and sexual reproduction in eight Candida genomes.</title>
        <authorList>
            <person name="Butler G."/>
            <person name="Rasmussen M.D."/>
            <person name="Lin M.F."/>
            <person name="Santos M.A."/>
            <person name="Sakthikumar S."/>
            <person name="Munro C.A."/>
            <person name="Rheinbay E."/>
            <person name="Grabherr M."/>
            <person name="Forche A."/>
            <person name="Reedy J.L."/>
            <person name="Agrafioti I."/>
            <person name="Arnaud M.B."/>
            <person name="Bates S."/>
            <person name="Brown A.J."/>
            <person name="Brunke S."/>
            <person name="Costanzo M.C."/>
            <person name="Fitzpatrick D.A."/>
            <person name="de Groot P.W."/>
            <person name="Harris D."/>
            <person name="Hoyer L.L."/>
            <person name="Hube B."/>
            <person name="Klis F.M."/>
            <person name="Kodira C."/>
            <person name="Lennard N."/>
            <person name="Logue M.E."/>
            <person name="Martin R."/>
            <person name="Neiman A.M."/>
            <person name="Nikolaou E."/>
            <person name="Quail M.A."/>
            <person name="Quinn J."/>
            <person name="Santos M.C."/>
            <person name="Schmitzberger F.F."/>
            <person name="Sherlock G."/>
            <person name="Shah P."/>
            <person name="Silverstein K.A."/>
            <person name="Skrzypek M.S."/>
            <person name="Soll D."/>
            <person name="Staggs R."/>
            <person name="Stansfield I."/>
            <person name="Stumpf M.P."/>
            <person name="Sudbery P.E."/>
            <person name="Srikantha T."/>
            <person name="Zeng Q."/>
            <person name="Berman J."/>
            <person name="Berriman M."/>
            <person name="Heitman J."/>
            <person name="Gow N.A."/>
            <person name="Lorenz M.C."/>
            <person name="Birren B.W."/>
            <person name="Kellis M."/>
            <person name="Cuomo C.A."/>
        </authorList>
    </citation>
    <scope>NUCLEOTIDE SEQUENCE [LARGE SCALE GENOMIC DNA]</scope>
    <source>
        <strain evidence="3">ATCC 6260 / CBS 566 / DSM 6381 / JCM 1539 / NBRC 10279 / NRRL Y-324</strain>
    </source>
</reference>
<sequence length="260" mass="29986">MAHGSRLERGHGRHSTSQGQFFRGGHHRMRHQLSETRAPWRRFPCFVVIDHIGIRVEAQRRPGSVEAWGRNRGVESQWQKSQLAVDGKRRVFPRRGKGAAESSIESHYQRVSPVGIHHFHVVEIGVFVGEDSGGGIQRRRNTVLVFEKSTQQRDRRVVSTATRPIDITTATPWLFCDFRSRSNILNRPLKNRFCRVLGSGKSLSGHFRHWADSSETITGHLCWKPVLGRRPKPTIRHRLHLEAKQVPRKRAIVCSWWPCR</sequence>
<dbReference type="KEGG" id="pgu:PGUG_01985"/>
<organism evidence="2 3">
    <name type="scientific">Meyerozyma guilliermondii (strain ATCC 6260 / CBS 566 / DSM 6381 / JCM 1539 / NBRC 10279 / NRRL Y-324)</name>
    <name type="common">Yeast</name>
    <name type="synonym">Candida guilliermondii</name>
    <dbReference type="NCBI Taxonomy" id="294746"/>
    <lineage>
        <taxon>Eukaryota</taxon>
        <taxon>Fungi</taxon>
        <taxon>Dikarya</taxon>
        <taxon>Ascomycota</taxon>
        <taxon>Saccharomycotina</taxon>
        <taxon>Pichiomycetes</taxon>
        <taxon>Debaryomycetaceae</taxon>
        <taxon>Meyerozyma</taxon>
    </lineage>
</organism>
<keyword evidence="3" id="KW-1185">Reference proteome</keyword>
<accession>A5DFD4</accession>
<evidence type="ECO:0000313" key="3">
    <source>
        <dbReference type="Proteomes" id="UP000001997"/>
    </source>
</evidence>
<dbReference type="GeneID" id="5128143"/>
<dbReference type="HOGENOM" id="CLU_1070025_0_0_1"/>
<evidence type="ECO:0000256" key="1">
    <source>
        <dbReference type="SAM" id="MobiDB-lite"/>
    </source>
</evidence>